<feature type="compositionally biased region" description="Polar residues" evidence="1">
    <location>
        <begin position="26"/>
        <end position="40"/>
    </location>
</feature>
<accession>A0A9P4TUA3</accession>
<gene>
    <name evidence="2" type="ORF">EJ08DRAFT_672241</name>
</gene>
<dbReference type="EMBL" id="MU007074">
    <property type="protein sequence ID" value="KAF2424446.1"/>
    <property type="molecule type" value="Genomic_DNA"/>
</dbReference>
<dbReference type="AlphaFoldDB" id="A0A9P4TUA3"/>
<protein>
    <submittedName>
        <fullName evidence="2">Uncharacterized protein</fullName>
    </submittedName>
</protein>
<sequence length="258" mass="29479">MSHTVNLEEGLACSRWAPRNSRGHHNSTQVWTRTTQLPKPTSTSTSISISISTSTSSNSTPRGSFYPDLGLPYEVQHFILETMRRILEEGSYQFASRVVPHLLSDRGWTCSELVELSMWRDTLPNAVSSAVLNMNSSYSLQRALIDAVRVRNAATHRHLCNNFELRKMAKQAEELMRIYGDIGRRLKFECLREELEEWDGVKAGGDEKRRTLETALKSISDRPMETMDWTPNSLSLEEITIDEHEVYVADEMEIDEIL</sequence>
<comment type="caution">
    <text evidence="2">The sequence shown here is derived from an EMBL/GenBank/DDBJ whole genome shotgun (WGS) entry which is preliminary data.</text>
</comment>
<organism evidence="2 3">
    <name type="scientific">Tothia fuscella</name>
    <dbReference type="NCBI Taxonomy" id="1048955"/>
    <lineage>
        <taxon>Eukaryota</taxon>
        <taxon>Fungi</taxon>
        <taxon>Dikarya</taxon>
        <taxon>Ascomycota</taxon>
        <taxon>Pezizomycotina</taxon>
        <taxon>Dothideomycetes</taxon>
        <taxon>Pleosporomycetidae</taxon>
        <taxon>Venturiales</taxon>
        <taxon>Cylindrosympodiaceae</taxon>
        <taxon>Tothia</taxon>
    </lineage>
</organism>
<feature type="region of interest" description="Disordered" evidence="1">
    <location>
        <begin position="18"/>
        <end position="61"/>
    </location>
</feature>
<dbReference type="Proteomes" id="UP000800235">
    <property type="component" value="Unassembled WGS sequence"/>
</dbReference>
<feature type="compositionally biased region" description="Low complexity" evidence="1">
    <location>
        <begin position="41"/>
        <end position="60"/>
    </location>
</feature>
<evidence type="ECO:0000256" key="1">
    <source>
        <dbReference type="SAM" id="MobiDB-lite"/>
    </source>
</evidence>
<evidence type="ECO:0000313" key="2">
    <source>
        <dbReference type="EMBL" id="KAF2424446.1"/>
    </source>
</evidence>
<proteinExistence type="predicted"/>
<evidence type="ECO:0000313" key="3">
    <source>
        <dbReference type="Proteomes" id="UP000800235"/>
    </source>
</evidence>
<name>A0A9P4TUA3_9PEZI</name>
<keyword evidence="3" id="KW-1185">Reference proteome</keyword>
<dbReference type="OrthoDB" id="5324651at2759"/>
<reference evidence="2" key="1">
    <citation type="journal article" date="2020" name="Stud. Mycol.">
        <title>101 Dothideomycetes genomes: a test case for predicting lifestyles and emergence of pathogens.</title>
        <authorList>
            <person name="Haridas S."/>
            <person name="Albert R."/>
            <person name="Binder M."/>
            <person name="Bloem J."/>
            <person name="Labutti K."/>
            <person name="Salamov A."/>
            <person name="Andreopoulos B."/>
            <person name="Baker S."/>
            <person name="Barry K."/>
            <person name="Bills G."/>
            <person name="Bluhm B."/>
            <person name="Cannon C."/>
            <person name="Castanera R."/>
            <person name="Culley D."/>
            <person name="Daum C."/>
            <person name="Ezra D."/>
            <person name="Gonzalez J."/>
            <person name="Henrissat B."/>
            <person name="Kuo A."/>
            <person name="Liang C."/>
            <person name="Lipzen A."/>
            <person name="Lutzoni F."/>
            <person name="Magnuson J."/>
            <person name="Mondo S."/>
            <person name="Nolan M."/>
            <person name="Ohm R."/>
            <person name="Pangilinan J."/>
            <person name="Park H.-J."/>
            <person name="Ramirez L."/>
            <person name="Alfaro M."/>
            <person name="Sun H."/>
            <person name="Tritt A."/>
            <person name="Yoshinaga Y."/>
            <person name="Zwiers L.-H."/>
            <person name="Turgeon B."/>
            <person name="Goodwin S."/>
            <person name="Spatafora J."/>
            <person name="Crous P."/>
            <person name="Grigoriev I."/>
        </authorList>
    </citation>
    <scope>NUCLEOTIDE SEQUENCE</scope>
    <source>
        <strain evidence="2">CBS 130266</strain>
    </source>
</reference>